<gene>
    <name evidence="5" type="ORF">E1269_03835</name>
</gene>
<dbReference type="PANTHER" id="PTHR30146:SF109">
    <property type="entry name" value="HTH-TYPE TRANSCRIPTIONAL REGULATOR GALS"/>
    <property type="match status" value="1"/>
</dbReference>
<dbReference type="SUPFAM" id="SSF53822">
    <property type="entry name" value="Periplasmic binding protein-like I"/>
    <property type="match status" value="1"/>
</dbReference>
<dbReference type="SUPFAM" id="SSF47413">
    <property type="entry name" value="lambda repressor-like DNA-binding domains"/>
    <property type="match status" value="1"/>
</dbReference>
<dbReference type="Gene3D" id="3.40.50.2300">
    <property type="match status" value="2"/>
</dbReference>
<dbReference type="InterPro" id="IPR000843">
    <property type="entry name" value="HTH_LacI"/>
</dbReference>
<dbReference type="GO" id="GO:0003700">
    <property type="term" value="F:DNA-binding transcription factor activity"/>
    <property type="evidence" value="ECO:0007669"/>
    <property type="project" value="TreeGrafter"/>
</dbReference>
<dbReference type="Pfam" id="PF00356">
    <property type="entry name" value="LacI"/>
    <property type="match status" value="1"/>
</dbReference>
<evidence type="ECO:0000313" key="5">
    <source>
        <dbReference type="EMBL" id="TDE14296.1"/>
    </source>
</evidence>
<dbReference type="PANTHER" id="PTHR30146">
    <property type="entry name" value="LACI-RELATED TRANSCRIPTIONAL REPRESSOR"/>
    <property type="match status" value="1"/>
</dbReference>
<keyword evidence="3" id="KW-0804">Transcription</keyword>
<evidence type="ECO:0000256" key="2">
    <source>
        <dbReference type="ARBA" id="ARBA00023125"/>
    </source>
</evidence>
<dbReference type="Pfam" id="PF13377">
    <property type="entry name" value="Peripla_BP_3"/>
    <property type="match status" value="1"/>
</dbReference>
<dbReference type="CDD" id="cd01392">
    <property type="entry name" value="HTH_LacI"/>
    <property type="match status" value="1"/>
</dbReference>
<dbReference type="OrthoDB" id="37081at2"/>
<dbReference type="InterPro" id="IPR028082">
    <property type="entry name" value="Peripla_BP_I"/>
</dbReference>
<dbReference type="InterPro" id="IPR046335">
    <property type="entry name" value="LacI/GalR-like_sensor"/>
</dbReference>
<keyword evidence="1" id="KW-0805">Transcription regulation</keyword>
<keyword evidence="2" id="KW-0238">DNA-binding</keyword>
<evidence type="ECO:0000256" key="1">
    <source>
        <dbReference type="ARBA" id="ARBA00023015"/>
    </source>
</evidence>
<dbReference type="PROSITE" id="PS50932">
    <property type="entry name" value="HTH_LACI_2"/>
    <property type="match status" value="1"/>
</dbReference>
<evidence type="ECO:0000313" key="6">
    <source>
        <dbReference type="Proteomes" id="UP000294739"/>
    </source>
</evidence>
<protein>
    <submittedName>
        <fullName evidence="5">LacI family transcriptional regulator</fullName>
    </submittedName>
</protein>
<proteinExistence type="predicted"/>
<evidence type="ECO:0000259" key="4">
    <source>
        <dbReference type="PROSITE" id="PS50932"/>
    </source>
</evidence>
<dbReference type="Gene3D" id="1.10.260.40">
    <property type="entry name" value="lambda repressor-like DNA-binding domains"/>
    <property type="match status" value="1"/>
</dbReference>
<dbReference type="CDD" id="cd06267">
    <property type="entry name" value="PBP1_LacI_sugar_binding-like"/>
    <property type="match status" value="1"/>
</dbReference>
<dbReference type="EMBL" id="SMKZ01000003">
    <property type="protein sequence ID" value="TDE14296.1"/>
    <property type="molecule type" value="Genomic_DNA"/>
</dbReference>
<comment type="caution">
    <text evidence="5">The sequence shown here is derived from an EMBL/GenBank/DDBJ whole genome shotgun (WGS) entry which is preliminary data.</text>
</comment>
<dbReference type="InParanoid" id="A0A4R5DJJ8"/>
<reference evidence="5 6" key="1">
    <citation type="submission" date="2019-03" db="EMBL/GenBank/DDBJ databases">
        <title>Draft genome sequences of novel Actinobacteria.</title>
        <authorList>
            <person name="Sahin N."/>
            <person name="Ay H."/>
            <person name="Saygin H."/>
        </authorList>
    </citation>
    <scope>NUCLEOTIDE SEQUENCE [LARGE SCALE GENOMIC DNA]</scope>
    <source>
        <strain evidence="5 6">5K138</strain>
    </source>
</reference>
<dbReference type="Proteomes" id="UP000294739">
    <property type="component" value="Unassembled WGS sequence"/>
</dbReference>
<dbReference type="RefSeq" id="WP_131891445.1">
    <property type="nucleotide sequence ID" value="NZ_SMKZ01000003.1"/>
</dbReference>
<organism evidence="5 6">
    <name type="scientific">Jiangella asiatica</name>
    <dbReference type="NCBI Taxonomy" id="2530372"/>
    <lineage>
        <taxon>Bacteria</taxon>
        <taxon>Bacillati</taxon>
        <taxon>Actinomycetota</taxon>
        <taxon>Actinomycetes</taxon>
        <taxon>Jiangellales</taxon>
        <taxon>Jiangellaceae</taxon>
        <taxon>Jiangella</taxon>
    </lineage>
</organism>
<dbReference type="GO" id="GO:0000976">
    <property type="term" value="F:transcription cis-regulatory region binding"/>
    <property type="evidence" value="ECO:0007669"/>
    <property type="project" value="TreeGrafter"/>
</dbReference>
<name>A0A4R5DJJ8_9ACTN</name>
<evidence type="ECO:0000256" key="3">
    <source>
        <dbReference type="ARBA" id="ARBA00023163"/>
    </source>
</evidence>
<sequence>MVTIRAVAEHAGVSVGTVSNVLNRPSYVTPETRERVLEAIDALGFVPTQHRRQYRPGRERVLGCVLADLANPFFVDIALGIEAEAAKRGAGVVICTSGEQVRREEHNLDILIQLRVHGIIVAPVEDENPRLDELREKGVPLVYLDRLHPKHLITSVQVDHVKGGWLAAQHLVGLGHRRLAYVAGPQRSHLVGDRLAGFSKVAQDNGITSGEIAVFSANSWTPDAGARAASEFLEIPREERPTAVFCANDMLAQGFTRTCLTHGVSIPDDVSIIGYDNLQLAADLPVALTTVGQPRDELGRAATRLMLKSIENPNAEVERKILEPELVVRDSTAARREIPE</sequence>
<dbReference type="InterPro" id="IPR010982">
    <property type="entry name" value="Lambda_DNA-bd_dom_sf"/>
</dbReference>
<dbReference type="SMART" id="SM00354">
    <property type="entry name" value="HTH_LACI"/>
    <property type="match status" value="1"/>
</dbReference>
<feature type="domain" description="HTH lacI-type" evidence="4">
    <location>
        <begin position="2"/>
        <end position="56"/>
    </location>
</feature>
<dbReference type="AlphaFoldDB" id="A0A4R5DJJ8"/>
<accession>A0A4R5DJJ8</accession>
<keyword evidence="6" id="KW-1185">Reference proteome</keyword>